<reference evidence="3" key="1">
    <citation type="submission" date="2025-08" db="UniProtKB">
        <authorList>
            <consortium name="Ensembl"/>
        </authorList>
    </citation>
    <scope>IDENTIFICATION</scope>
</reference>
<name>A0A3B3TWR0_9TELE</name>
<dbReference type="SMART" id="SM00034">
    <property type="entry name" value="CLECT"/>
    <property type="match status" value="1"/>
</dbReference>
<protein>
    <recommendedName>
        <fullName evidence="2">C-type lectin domain-containing protein</fullName>
    </recommendedName>
</protein>
<dbReference type="PROSITE" id="PS50041">
    <property type="entry name" value="C_TYPE_LECTIN_2"/>
    <property type="match status" value="1"/>
</dbReference>
<dbReference type="CDD" id="cd00037">
    <property type="entry name" value="CLECT"/>
    <property type="match status" value="1"/>
</dbReference>
<evidence type="ECO:0000256" key="1">
    <source>
        <dbReference type="ARBA" id="ARBA00023157"/>
    </source>
</evidence>
<evidence type="ECO:0000259" key="2">
    <source>
        <dbReference type="PROSITE" id="PS50041"/>
    </source>
</evidence>
<dbReference type="InterPro" id="IPR001304">
    <property type="entry name" value="C-type_lectin-like"/>
</dbReference>
<dbReference type="PANTHER" id="PTHR22803">
    <property type="entry name" value="MANNOSE, PHOSPHOLIPASE, LECTIN RECEPTOR RELATED"/>
    <property type="match status" value="1"/>
</dbReference>
<dbReference type="Ensembl" id="ENSPLAT00000009097.1">
    <property type="protein sequence ID" value="ENSPLAP00000004769.1"/>
    <property type="gene ID" value="ENSPLAG00000000609.1"/>
</dbReference>
<dbReference type="AlphaFoldDB" id="A0A3B3TWR0"/>
<feature type="domain" description="C-type lectin" evidence="2">
    <location>
        <begin position="35"/>
        <end position="158"/>
    </location>
</feature>
<dbReference type="Pfam" id="PF00059">
    <property type="entry name" value="Lectin_C"/>
    <property type="match status" value="1"/>
</dbReference>
<dbReference type="PROSITE" id="PS00615">
    <property type="entry name" value="C_TYPE_LECTIN_1"/>
    <property type="match status" value="1"/>
</dbReference>
<accession>A0A3B3TWR0</accession>
<dbReference type="InterPro" id="IPR016186">
    <property type="entry name" value="C-type_lectin-like/link_sf"/>
</dbReference>
<sequence>VTQFCLPFYLIFQKMHSMADSIPDMGHCSAPWVPYNGHCFQLYRNAQSWSGAQQTCRKDGGDLASIRNMEDHSFITTELGYGTPIFISIFLLVKNRDVFEWTSTTPVRYTHWNRGMPDGEPNNKNNVESCVEFYSRDWDESGSWNDNQCEARNGFVCQIRTGKTWLWHTVM</sequence>
<keyword evidence="1" id="KW-1015">Disulfide bond</keyword>
<proteinExistence type="predicted"/>
<reference evidence="3" key="2">
    <citation type="submission" date="2025-09" db="UniProtKB">
        <authorList>
            <consortium name="Ensembl"/>
        </authorList>
    </citation>
    <scope>IDENTIFICATION</scope>
</reference>
<dbReference type="GeneTree" id="ENSGT01100000263473"/>
<keyword evidence="4" id="KW-1185">Reference proteome</keyword>
<evidence type="ECO:0000313" key="3">
    <source>
        <dbReference type="Ensembl" id="ENSPLAP00000004769.1"/>
    </source>
</evidence>
<dbReference type="InterPro" id="IPR018378">
    <property type="entry name" value="C-type_lectin_CS"/>
</dbReference>
<dbReference type="Proteomes" id="UP000261500">
    <property type="component" value="Unplaced"/>
</dbReference>
<evidence type="ECO:0000313" key="4">
    <source>
        <dbReference type="Proteomes" id="UP000261500"/>
    </source>
</evidence>
<dbReference type="InterPro" id="IPR016187">
    <property type="entry name" value="CTDL_fold"/>
</dbReference>
<organism evidence="3 4">
    <name type="scientific">Poecilia latipinna</name>
    <name type="common">sailfin molly</name>
    <dbReference type="NCBI Taxonomy" id="48699"/>
    <lineage>
        <taxon>Eukaryota</taxon>
        <taxon>Metazoa</taxon>
        <taxon>Chordata</taxon>
        <taxon>Craniata</taxon>
        <taxon>Vertebrata</taxon>
        <taxon>Euteleostomi</taxon>
        <taxon>Actinopterygii</taxon>
        <taxon>Neopterygii</taxon>
        <taxon>Teleostei</taxon>
        <taxon>Neoteleostei</taxon>
        <taxon>Acanthomorphata</taxon>
        <taxon>Ovalentaria</taxon>
        <taxon>Atherinomorphae</taxon>
        <taxon>Cyprinodontiformes</taxon>
        <taxon>Poeciliidae</taxon>
        <taxon>Poeciliinae</taxon>
        <taxon>Poecilia</taxon>
    </lineage>
</organism>
<dbReference type="SUPFAM" id="SSF56436">
    <property type="entry name" value="C-type lectin-like"/>
    <property type="match status" value="1"/>
</dbReference>
<dbReference type="InterPro" id="IPR050111">
    <property type="entry name" value="C-type_lectin/snaclec_domain"/>
</dbReference>
<dbReference type="Gene3D" id="3.10.100.10">
    <property type="entry name" value="Mannose-Binding Protein A, subunit A"/>
    <property type="match status" value="1"/>
</dbReference>